<accession>A0A9P4T530</accession>
<evidence type="ECO:0000259" key="1">
    <source>
        <dbReference type="PROSITE" id="PS50181"/>
    </source>
</evidence>
<dbReference type="AlphaFoldDB" id="A0A9P4T530"/>
<organism evidence="2 3">
    <name type="scientific">Curvularia kusanoi</name>
    <name type="common">Cochliobolus kusanoi</name>
    <dbReference type="NCBI Taxonomy" id="90978"/>
    <lineage>
        <taxon>Eukaryota</taxon>
        <taxon>Fungi</taxon>
        <taxon>Dikarya</taxon>
        <taxon>Ascomycota</taxon>
        <taxon>Pezizomycotina</taxon>
        <taxon>Dothideomycetes</taxon>
        <taxon>Pleosporomycetidae</taxon>
        <taxon>Pleosporales</taxon>
        <taxon>Pleosporineae</taxon>
        <taxon>Pleosporaceae</taxon>
        <taxon>Curvularia</taxon>
    </lineage>
</organism>
<sequence length="311" mass="35890">MSDPLDHPQPFAMADVPTDIRLARPGDPDYLSRLPPELLRLILQQLLPQDLAFGFEEQHEWSQSQWILMAKSIDDIFSFGRHVCKNAESCPWGFHMNHSIYYVSRKIASEARAVFFSGNVFRFHTDAEPQLKPSQIFGPLEQRYQKNVLRELQRMQIVLRSTCDSFERVRRRRSQLQHVVNMLGDHGENTVKALLRSLEVRDPQPRPIQSGEIDKSMFALEVLSGLKGLTEVKFEGIPSWFSECLVLQLTSRGGPSVSVLSWPTTMKKHKKKQKLVTSRAYWQPTLDWKEYAIRNGIELPADVDIYFPPSQ</sequence>
<dbReference type="EMBL" id="SWKU01000035">
    <property type="protein sequence ID" value="KAF2995115.1"/>
    <property type="molecule type" value="Genomic_DNA"/>
</dbReference>
<evidence type="ECO:0000313" key="2">
    <source>
        <dbReference type="EMBL" id="KAF2995115.1"/>
    </source>
</evidence>
<evidence type="ECO:0000313" key="3">
    <source>
        <dbReference type="Proteomes" id="UP000801428"/>
    </source>
</evidence>
<gene>
    <name evidence="2" type="ORF">E8E13_004224</name>
</gene>
<dbReference type="InterPro" id="IPR001810">
    <property type="entry name" value="F-box_dom"/>
</dbReference>
<protein>
    <recommendedName>
        <fullName evidence="1">F-box domain-containing protein</fullName>
    </recommendedName>
</protein>
<reference evidence="2" key="1">
    <citation type="submission" date="2019-04" db="EMBL/GenBank/DDBJ databases">
        <title>Sequencing of skin fungus with MAO and IRED activity.</title>
        <authorList>
            <person name="Marsaioli A.J."/>
            <person name="Bonatto J.M.C."/>
            <person name="Reis Junior O."/>
        </authorList>
    </citation>
    <scope>NUCLEOTIDE SEQUENCE</scope>
    <source>
        <strain evidence="2">30M1</strain>
    </source>
</reference>
<comment type="caution">
    <text evidence="2">The sequence shown here is derived from an EMBL/GenBank/DDBJ whole genome shotgun (WGS) entry which is preliminary data.</text>
</comment>
<keyword evidence="3" id="KW-1185">Reference proteome</keyword>
<dbReference type="OrthoDB" id="5413827at2759"/>
<name>A0A9P4T530_CURKU</name>
<feature type="domain" description="F-box" evidence="1">
    <location>
        <begin position="28"/>
        <end position="51"/>
    </location>
</feature>
<dbReference type="Proteomes" id="UP000801428">
    <property type="component" value="Unassembled WGS sequence"/>
</dbReference>
<proteinExistence type="predicted"/>
<dbReference type="PROSITE" id="PS50181">
    <property type="entry name" value="FBOX"/>
    <property type="match status" value="1"/>
</dbReference>